<dbReference type="NCBIfam" id="TIGR04057">
    <property type="entry name" value="SusC_RagA_signa"/>
    <property type="match status" value="1"/>
</dbReference>
<evidence type="ECO:0000256" key="6">
    <source>
        <dbReference type="ARBA" id="ARBA00023237"/>
    </source>
</evidence>
<dbReference type="EMBL" id="JABAGL010000003">
    <property type="protein sequence ID" value="NME84911.1"/>
    <property type="molecule type" value="Genomic_DNA"/>
</dbReference>
<evidence type="ECO:0000256" key="1">
    <source>
        <dbReference type="ARBA" id="ARBA00004571"/>
    </source>
</evidence>
<dbReference type="InterPro" id="IPR036942">
    <property type="entry name" value="Beta-barrel_TonB_sf"/>
</dbReference>
<feature type="domain" description="TonB-dependent receptor plug" evidence="8">
    <location>
        <begin position="149"/>
        <end position="257"/>
    </location>
</feature>
<dbReference type="Gene3D" id="2.60.40.1120">
    <property type="entry name" value="Carboxypeptidase-like, regulatory domain"/>
    <property type="match status" value="1"/>
</dbReference>
<dbReference type="InterPro" id="IPR012910">
    <property type="entry name" value="Plug_dom"/>
</dbReference>
<keyword evidence="3 7" id="KW-1134">Transmembrane beta strand</keyword>
<evidence type="ECO:0000256" key="2">
    <source>
        <dbReference type="ARBA" id="ARBA00022448"/>
    </source>
</evidence>
<organism evidence="10 11">
    <name type="scientific">Bacteroides eggerthii</name>
    <dbReference type="NCBI Taxonomy" id="28111"/>
    <lineage>
        <taxon>Bacteria</taxon>
        <taxon>Pseudomonadati</taxon>
        <taxon>Bacteroidota</taxon>
        <taxon>Bacteroidia</taxon>
        <taxon>Bacteroidales</taxon>
        <taxon>Bacteroidaceae</taxon>
        <taxon>Bacteroides</taxon>
    </lineage>
</organism>
<dbReference type="NCBIfam" id="TIGR04056">
    <property type="entry name" value="OMP_RagA_SusC"/>
    <property type="match status" value="1"/>
</dbReference>
<evidence type="ECO:0000256" key="5">
    <source>
        <dbReference type="ARBA" id="ARBA00023136"/>
    </source>
</evidence>
<dbReference type="InterPro" id="IPR008969">
    <property type="entry name" value="CarboxyPept-like_regulatory"/>
</dbReference>
<dbReference type="InterPro" id="IPR023996">
    <property type="entry name" value="TonB-dep_OMP_SusC/RagA"/>
</dbReference>
<dbReference type="Pfam" id="PF07715">
    <property type="entry name" value="Plug"/>
    <property type="match status" value="1"/>
</dbReference>
<name>A0A380YM71_9BACE</name>
<evidence type="ECO:0000256" key="3">
    <source>
        <dbReference type="ARBA" id="ARBA00022452"/>
    </source>
</evidence>
<dbReference type="STRING" id="483216.BACEGG_02223"/>
<accession>A0A380YM71</accession>
<protein>
    <submittedName>
        <fullName evidence="10">TonB-dependent receptor</fullName>
    </submittedName>
</protein>
<dbReference type="Proteomes" id="UP000254424">
    <property type="component" value="Unassembled WGS sequence"/>
</dbReference>
<dbReference type="Gene3D" id="2.40.170.20">
    <property type="entry name" value="TonB-dependent receptor, beta-barrel domain"/>
    <property type="match status" value="1"/>
</dbReference>
<keyword evidence="2 7" id="KW-0813">Transport</keyword>
<reference evidence="9 12" key="2">
    <citation type="submission" date="2020-04" db="EMBL/GenBank/DDBJ databases">
        <authorList>
            <person name="Hitch T.C.A."/>
            <person name="Wylensek D."/>
            <person name="Clavel T."/>
        </authorList>
    </citation>
    <scope>NUCLEOTIDE SEQUENCE [LARGE SCALE GENOMIC DNA]</scope>
    <source>
        <strain evidence="9 12">WCA3-601-WT-5E</strain>
    </source>
</reference>
<dbReference type="Pfam" id="PF13715">
    <property type="entry name" value="CarbopepD_reg_2"/>
    <property type="match status" value="1"/>
</dbReference>
<comment type="subcellular location">
    <subcellularLocation>
        <location evidence="1 7">Cell outer membrane</location>
        <topology evidence="1 7">Multi-pass membrane protein</topology>
    </subcellularLocation>
</comment>
<dbReference type="SUPFAM" id="SSF56935">
    <property type="entry name" value="Porins"/>
    <property type="match status" value="1"/>
</dbReference>
<comment type="similarity">
    <text evidence="7">Belongs to the TonB-dependent receptor family.</text>
</comment>
<keyword evidence="10" id="KW-0675">Receptor</keyword>
<dbReference type="GeneID" id="93071506"/>
<dbReference type="RefSeq" id="WP_004290547.1">
    <property type="nucleotide sequence ID" value="NZ_CABKNQ010000018.1"/>
</dbReference>
<keyword evidence="5 7" id="KW-0472">Membrane</keyword>
<keyword evidence="6 7" id="KW-0998">Cell outer membrane</keyword>
<dbReference type="FunFam" id="2.170.130.10:FF:000008">
    <property type="entry name" value="SusC/RagA family TonB-linked outer membrane protein"/>
    <property type="match status" value="1"/>
</dbReference>
<dbReference type="InterPro" id="IPR037066">
    <property type="entry name" value="Plug_dom_sf"/>
</dbReference>
<evidence type="ECO:0000256" key="7">
    <source>
        <dbReference type="PROSITE-ProRule" id="PRU01360"/>
    </source>
</evidence>
<evidence type="ECO:0000313" key="12">
    <source>
        <dbReference type="Proteomes" id="UP000520291"/>
    </source>
</evidence>
<dbReference type="FunFam" id="2.60.40.1120:FF:000003">
    <property type="entry name" value="Outer membrane protein Omp121"/>
    <property type="match status" value="1"/>
</dbReference>
<dbReference type="SUPFAM" id="SSF49464">
    <property type="entry name" value="Carboxypeptidase regulatory domain-like"/>
    <property type="match status" value="1"/>
</dbReference>
<dbReference type="EMBL" id="UFSX01000001">
    <property type="protein sequence ID" value="SUV29613.1"/>
    <property type="molecule type" value="Genomic_DNA"/>
</dbReference>
<evidence type="ECO:0000256" key="4">
    <source>
        <dbReference type="ARBA" id="ARBA00022692"/>
    </source>
</evidence>
<evidence type="ECO:0000313" key="10">
    <source>
        <dbReference type="EMBL" id="SUV29613.1"/>
    </source>
</evidence>
<evidence type="ECO:0000313" key="9">
    <source>
        <dbReference type="EMBL" id="NME84911.1"/>
    </source>
</evidence>
<dbReference type="GO" id="GO:0009279">
    <property type="term" value="C:cell outer membrane"/>
    <property type="evidence" value="ECO:0007669"/>
    <property type="project" value="UniProtKB-SubCell"/>
</dbReference>
<dbReference type="InterPro" id="IPR039426">
    <property type="entry name" value="TonB-dep_rcpt-like"/>
</dbReference>
<dbReference type="PROSITE" id="PS52016">
    <property type="entry name" value="TONB_DEPENDENT_REC_3"/>
    <property type="match status" value="1"/>
</dbReference>
<keyword evidence="4 7" id="KW-0812">Transmembrane</keyword>
<dbReference type="Proteomes" id="UP000520291">
    <property type="component" value="Unassembled WGS sequence"/>
</dbReference>
<dbReference type="Gene3D" id="2.170.130.10">
    <property type="entry name" value="TonB-dependent receptor, plug domain"/>
    <property type="match status" value="1"/>
</dbReference>
<evidence type="ECO:0000259" key="8">
    <source>
        <dbReference type="Pfam" id="PF07715"/>
    </source>
</evidence>
<dbReference type="InterPro" id="IPR023997">
    <property type="entry name" value="TonB-dep_OMP_SusC/RagA_CS"/>
</dbReference>
<sequence>MRKDKEMKKTSKQNWEGFKRRTPIILGLSAVLCMPAVCSYASTNNTVAGESVHSILQGRTVTGKILDETGEPLIGVSVLVKGTTVGTITDIDGNYSLEIPSGKNILVISYIGYKTQDIAVGKSNQLNVKMEADTQALDEVIVVGYGTVKKRDVTGAVSSMKSKDVVIAPTNNVMEALSGKIAGMDIMKTSGQVGEDDDVKILLRGSRSIYGDNTPLFIIDGIPGNYNQINPSDIETVDVLKDASSTAIYGSAGANGVVIITTKRGVAGKATVNFDAYYGFSGTPDFYHGMVGDEWTRYQRESYKYINGQYPADMSAILTDPVKLEAYNQGKWIDWVDEAAGNTATTQKYSLSVTGGSEKTKIFASAAYTREEGLLSNDNRGKYAMRLNIDQEIFSWAKVGFTSNLTYTDRNQGVKNTFTKALSVFPLGDAYDENGNINHEYAPNEYSPLGDFIPDQYVNNTKGTYINVNGNLELTPLKGLSFKSVISATLNNSRAGTFLGAQCNANLPTYASSPHASILNSYTRGYTWENILSYNKTIAENHSIGGTFVTSWSHNQEESNMAAGSGQDLDAWSFWRLTSATSPHVESDFAQTQKMSYAVRFNYSYKGKYLLTFSNRWDGVSWLANKWDSFPAAALAWRISDETFMESTHDWLSNLKLRVGYGVTGNSGGVGAYGTLTNAIIYSGSGISIGGNNAPFAQYTGTYSNPDLAWEKSHNWNVGIDLGFLNNRIDGSIEWFTTKTKGLLFKRTLPVTTGNTGWGRPLDVWENLAETSNMGVEATINSHNIKTKDFSWDTTLSFTWSKEKINSLPTGDLIKENLFEGQPIHALYDYKYAGIWGSNVPQETLDAYGVKPGWVKIETLDKDGDGGVHKYGEDDRQILGHTNPDVILGLNNTFTYKNFDFSVFAMARYGQTIKSNLIGWYRASSDPSINQPAGVDYWTEENQNAYYPVPGSGKEQKVMSALTYRDGSFIKIKNITLGYTLPQVVSRKVLMEKCRFYATAYNPFLYVKDKELRGTDPETNGSDSFPLYKQFVFGVNITF</sequence>
<evidence type="ECO:0000313" key="11">
    <source>
        <dbReference type="Proteomes" id="UP000254424"/>
    </source>
</evidence>
<dbReference type="AlphaFoldDB" id="A0A380YM71"/>
<gene>
    <name evidence="9" type="ORF">HF841_02545</name>
    <name evidence="10" type="ORF">NCTC11155_01602</name>
</gene>
<proteinExistence type="inferred from homology"/>
<reference evidence="10 11" key="1">
    <citation type="submission" date="2018-06" db="EMBL/GenBank/DDBJ databases">
        <authorList>
            <consortium name="Pathogen Informatics"/>
            <person name="Doyle S."/>
        </authorList>
    </citation>
    <scope>NUCLEOTIDE SEQUENCE [LARGE SCALE GENOMIC DNA]</scope>
    <source>
        <strain evidence="10 11">NCTC11155</strain>
    </source>
</reference>
<dbReference type="OrthoDB" id="9768177at2"/>